<sequence length="43" mass="4802">MSAQEHTPQNQENDFIDFVKAAGVSSGIFFLIFIIAIVIDFVK</sequence>
<protein>
    <submittedName>
        <fullName evidence="2">YqzM family protein</fullName>
    </submittedName>
</protein>
<feature type="transmembrane region" description="Helical" evidence="1">
    <location>
        <begin position="21"/>
        <end position="42"/>
    </location>
</feature>
<dbReference type="InterPro" id="IPR025416">
    <property type="entry name" value="YqzM"/>
</dbReference>
<keyword evidence="1" id="KW-0472">Membrane</keyword>
<comment type="caution">
    <text evidence="2">The sequence shown here is derived from an EMBL/GenBank/DDBJ whole genome shotgun (WGS) entry which is preliminary data.</text>
</comment>
<keyword evidence="1" id="KW-1133">Transmembrane helix</keyword>
<evidence type="ECO:0000256" key="1">
    <source>
        <dbReference type="SAM" id="Phobius"/>
    </source>
</evidence>
<accession>A0A7W1XCC6</accession>
<proteinExistence type="predicted"/>
<name>A0A7W1XCC6_9BACL</name>
<reference evidence="2 3" key="1">
    <citation type="submission" date="2020-07" db="EMBL/GenBank/DDBJ databases">
        <authorList>
            <person name="Feng H."/>
        </authorList>
    </citation>
    <scope>NUCLEOTIDE SEQUENCE [LARGE SCALE GENOMIC DNA]</scope>
    <source>
        <strain evidence="3">s-11</strain>
    </source>
</reference>
<dbReference type="Pfam" id="PF14141">
    <property type="entry name" value="YqzM"/>
    <property type="match status" value="1"/>
</dbReference>
<evidence type="ECO:0000313" key="3">
    <source>
        <dbReference type="Proteomes" id="UP000530514"/>
    </source>
</evidence>
<keyword evidence="1" id="KW-0812">Transmembrane</keyword>
<dbReference type="EMBL" id="JACEIP010000027">
    <property type="protein sequence ID" value="MBA4544071.1"/>
    <property type="molecule type" value="Genomic_DNA"/>
</dbReference>
<evidence type="ECO:0000313" key="2">
    <source>
        <dbReference type="EMBL" id="MBA4544071.1"/>
    </source>
</evidence>
<dbReference type="Proteomes" id="UP000530514">
    <property type="component" value="Unassembled WGS sequence"/>
</dbReference>
<keyword evidence="3" id="KW-1185">Reference proteome</keyword>
<dbReference type="RefSeq" id="WP_160173936.1">
    <property type="nucleotide sequence ID" value="NZ_JACEIP010000027.1"/>
</dbReference>
<gene>
    <name evidence="2" type="ORF">H1164_14385</name>
</gene>
<organism evidence="2 3">
    <name type="scientific">Thermoactinomyces daqus</name>
    <dbReference type="NCBI Taxonomy" id="1329516"/>
    <lineage>
        <taxon>Bacteria</taxon>
        <taxon>Bacillati</taxon>
        <taxon>Bacillota</taxon>
        <taxon>Bacilli</taxon>
        <taxon>Bacillales</taxon>
        <taxon>Thermoactinomycetaceae</taxon>
        <taxon>Thermoactinomyces</taxon>
    </lineage>
</organism>
<dbReference type="AlphaFoldDB" id="A0A7W1XCC6"/>